<dbReference type="InterPro" id="IPR002696">
    <property type="entry name" value="Membr_insert_effic_factor_YidD"/>
</dbReference>
<dbReference type="PANTHER" id="PTHR33383:SF1">
    <property type="entry name" value="MEMBRANE PROTEIN INSERTION EFFICIENCY FACTOR-RELATED"/>
    <property type="match status" value="1"/>
</dbReference>
<keyword evidence="1 2" id="KW-0472">Membrane</keyword>
<sequence>MIVRFLTWLVRGYQRFISPFLGDNCRFFPTCSAYMIEALRRHGAVKGILLGTFRILRCNPLCKGGVDPVPPKGKWKNTPQDVRRYLAERERLHQMQDAQKR</sequence>
<evidence type="ECO:0000313" key="4">
    <source>
        <dbReference type="Proteomes" id="UP000824209"/>
    </source>
</evidence>
<reference evidence="3" key="2">
    <citation type="submission" date="2021-04" db="EMBL/GenBank/DDBJ databases">
        <authorList>
            <person name="Gilroy R."/>
        </authorList>
    </citation>
    <scope>NUCLEOTIDE SEQUENCE</scope>
    <source>
        <strain evidence="3">ChiBcec8-14828</strain>
    </source>
</reference>
<name>A0A9D2M3P9_9FIRM</name>
<reference evidence="3" key="1">
    <citation type="journal article" date="2021" name="PeerJ">
        <title>Extensive microbial diversity within the chicken gut microbiome revealed by metagenomics and culture.</title>
        <authorList>
            <person name="Gilroy R."/>
            <person name="Ravi A."/>
            <person name="Getino M."/>
            <person name="Pursley I."/>
            <person name="Horton D.L."/>
            <person name="Alikhan N.F."/>
            <person name="Baker D."/>
            <person name="Gharbi K."/>
            <person name="Hall N."/>
            <person name="Watson M."/>
            <person name="Adriaenssens E.M."/>
            <person name="Foster-Nyarko E."/>
            <person name="Jarju S."/>
            <person name="Secka A."/>
            <person name="Antonio M."/>
            <person name="Oren A."/>
            <person name="Chaudhuri R.R."/>
            <person name="La Ragione R."/>
            <person name="Hildebrand F."/>
            <person name="Pallen M.J."/>
        </authorList>
    </citation>
    <scope>NUCLEOTIDE SEQUENCE</scope>
    <source>
        <strain evidence="3">ChiBcec8-14828</strain>
    </source>
</reference>
<dbReference type="PANTHER" id="PTHR33383">
    <property type="entry name" value="MEMBRANE PROTEIN INSERTION EFFICIENCY FACTOR-RELATED"/>
    <property type="match status" value="1"/>
</dbReference>
<evidence type="ECO:0000313" key="3">
    <source>
        <dbReference type="EMBL" id="HJB40254.1"/>
    </source>
</evidence>
<proteinExistence type="inferred from homology"/>
<dbReference type="AlphaFoldDB" id="A0A9D2M3P9"/>
<organism evidence="3 4">
    <name type="scientific">Candidatus Ruthenibacterium avium</name>
    <dbReference type="NCBI Taxonomy" id="2838751"/>
    <lineage>
        <taxon>Bacteria</taxon>
        <taxon>Bacillati</taxon>
        <taxon>Bacillota</taxon>
        <taxon>Clostridia</taxon>
        <taxon>Eubacteriales</taxon>
        <taxon>Oscillospiraceae</taxon>
        <taxon>Ruthenibacterium</taxon>
    </lineage>
</organism>
<dbReference type="Proteomes" id="UP000824209">
    <property type="component" value="Unassembled WGS sequence"/>
</dbReference>
<dbReference type="NCBIfam" id="TIGR00278">
    <property type="entry name" value="membrane protein insertion efficiency factor YidD"/>
    <property type="match status" value="1"/>
</dbReference>
<dbReference type="EMBL" id="DWYA01000062">
    <property type="protein sequence ID" value="HJB40254.1"/>
    <property type="molecule type" value="Genomic_DNA"/>
</dbReference>
<evidence type="ECO:0000256" key="1">
    <source>
        <dbReference type="ARBA" id="ARBA00023136"/>
    </source>
</evidence>
<evidence type="ECO:0000256" key="2">
    <source>
        <dbReference type="HAMAP-Rule" id="MF_00386"/>
    </source>
</evidence>
<dbReference type="HAMAP" id="MF_00386">
    <property type="entry name" value="UPF0161_YidD"/>
    <property type="match status" value="1"/>
</dbReference>
<dbReference type="Pfam" id="PF01809">
    <property type="entry name" value="YidD"/>
    <property type="match status" value="1"/>
</dbReference>
<dbReference type="SMART" id="SM01234">
    <property type="entry name" value="Haemolytic"/>
    <property type="match status" value="1"/>
</dbReference>
<keyword evidence="2" id="KW-1003">Cell membrane</keyword>
<comment type="caution">
    <text evidence="3">The sequence shown here is derived from an EMBL/GenBank/DDBJ whole genome shotgun (WGS) entry which is preliminary data.</text>
</comment>
<protein>
    <recommendedName>
        <fullName evidence="2">Putative membrane protein insertion efficiency factor</fullName>
    </recommendedName>
</protein>
<accession>A0A9D2M3P9</accession>
<comment type="similarity">
    <text evidence="2">Belongs to the UPF0161 family.</text>
</comment>
<gene>
    <name evidence="3" type="primary">yidD</name>
    <name evidence="3" type="ORF">H9943_07655</name>
</gene>
<comment type="subcellular location">
    <subcellularLocation>
        <location evidence="2">Cell membrane</location>
        <topology evidence="2">Peripheral membrane protein</topology>
        <orientation evidence="2">Cytoplasmic side</orientation>
    </subcellularLocation>
</comment>
<comment type="function">
    <text evidence="2">Could be involved in insertion of integral membrane proteins into the membrane.</text>
</comment>
<dbReference type="GO" id="GO:0005886">
    <property type="term" value="C:plasma membrane"/>
    <property type="evidence" value="ECO:0007669"/>
    <property type="project" value="UniProtKB-SubCell"/>
</dbReference>